<evidence type="ECO:0000259" key="6">
    <source>
        <dbReference type="PROSITE" id="PS50893"/>
    </source>
</evidence>
<dbReference type="SUPFAM" id="SSF52540">
    <property type="entry name" value="P-loop containing nucleoside triphosphate hydrolases"/>
    <property type="match status" value="1"/>
</dbReference>
<comment type="caution">
    <text evidence="7">The sequence shown here is derived from an EMBL/GenBank/DDBJ whole genome shotgun (WGS) entry which is preliminary data.</text>
</comment>
<feature type="compositionally biased region" description="Gly residues" evidence="5">
    <location>
        <begin position="407"/>
        <end position="430"/>
    </location>
</feature>
<keyword evidence="4 7" id="KW-0067">ATP-binding</keyword>
<evidence type="ECO:0000256" key="5">
    <source>
        <dbReference type="SAM" id="MobiDB-lite"/>
    </source>
</evidence>
<dbReference type="PANTHER" id="PTHR43117:SF4">
    <property type="entry name" value="OSMOPROTECTANT IMPORT ATP-BINDING PROTEIN OSMV"/>
    <property type="match status" value="1"/>
</dbReference>
<dbReference type="Gene3D" id="3.40.50.300">
    <property type="entry name" value="P-loop containing nucleotide triphosphate hydrolases"/>
    <property type="match status" value="1"/>
</dbReference>
<evidence type="ECO:0000256" key="4">
    <source>
        <dbReference type="ARBA" id="ARBA00022840"/>
    </source>
</evidence>
<feature type="domain" description="ABC transporter" evidence="6">
    <location>
        <begin position="2"/>
        <end position="237"/>
    </location>
</feature>
<dbReference type="EMBL" id="BAAAWD010000007">
    <property type="protein sequence ID" value="GAA3004565.1"/>
    <property type="molecule type" value="Genomic_DNA"/>
</dbReference>
<keyword evidence="3" id="KW-0547">Nucleotide-binding</keyword>
<feature type="region of interest" description="Disordered" evidence="5">
    <location>
        <begin position="362"/>
        <end position="430"/>
    </location>
</feature>
<name>A0ABN3XYH9_9ACTN</name>
<sequence length="430" mass="44422">MITFNGVTKRYADGTVAVDDLNLEVPTGEMTVFVGPSGCGKTTSLRMINRMIDPSGGQLLLDGVDVTTIDPPTLRRGIGYVIQQAGLFPHRKIVDNVATVPLLLGWDRKKARARAMELLERVGLDPKMAGRYPFQLSGGQQQRVGVARALAADPPVLLMDEPFSAVDPIVRTSLQDELLRLQAELNKTIVFVTHDIDEAMKLGDRVAVLRVGGRLAQLDDPATLLARPADDFVREFLGRDRGIRRLSFISDEGVGLRTDLLVPASTDVASARASGEEWLAVVDERERPLGWVATGHLPASGTLADLELAPYGTYVSGRDSLRGALDATLLSPSGNAVAVDGSGRAVGVATRRSLNEALTEVAAGAGSPAKSPGVTGSGVTGTGASAKGPDVTATDAGPSVKDAGDTSGAGGAGATTGGTGGTAGPGGVDG</sequence>
<dbReference type="InterPro" id="IPR003593">
    <property type="entry name" value="AAA+_ATPase"/>
</dbReference>
<evidence type="ECO:0000256" key="3">
    <source>
        <dbReference type="ARBA" id="ARBA00022741"/>
    </source>
</evidence>
<evidence type="ECO:0000313" key="8">
    <source>
        <dbReference type="Proteomes" id="UP001499930"/>
    </source>
</evidence>
<comment type="similarity">
    <text evidence="1">Belongs to the ABC transporter superfamily.</text>
</comment>
<gene>
    <name evidence="7" type="ORF">GCM10017559_27710</name>
</gene>
<feature type="compositionally biased region" description="Low complexity" evidence="5">
    <location>
        <begin position="362"/>
        <end position="374"/>
    </location>
</feature>
<dbReference type="PANTHER" id="PTHR43117">
    <property type="entry name" value="OSMOPROTECTANT IMPORT ATP-BINDING PROTEIN OSMV"/>
    <property type="match status" value="1"/>
</dbReference>
<evidence type="ECO:0000313" key="7">
    <source>
        <dbReference type="EMBL" id="GAA3004565.1"/>
    </source>
</evidence>
<reference evidence="7 8" key="1">
    <citation type="journal article" date="2019" name="Int. J. Syst. Evol. Microbiol.">
        <title>The Global Catalogue of Microorganisms (GCM) 10K type strain sequencing project: providing services to taxonomists for standard genome sequencing and annotation.</title>
        <authorList>
            <consortium name="The Broad Institute Genomics Platform"/>
            <consortium name="The Broad Institute Genome Sequencing Center for Infectious Disease"/>
            <person name="Wu L."/>
            <person name="Ma J."/>
        </authorList>
    </citation>
    <scope>NUCLEOTIDE SEQUENCE [LARGE SCALE GENOMIC DNA]</scope>
    <source>
        <strain evidence="7 8">JCM 3106</strain>
    </source>
</reference>
<dbReference type="SMART" id="SM00382">
    <property type="entry name" value="AAA"/>
    <property type="match status" value="1"/>
</dbReference>
<evidence type="ECO:0000256" key="2">
    <source>
        <dbReference type="ARBA" id="ARBA00022448"/>
    </source>
</evidence>
<dbReference type="PROSITE" id="PS00211">
    <property type="entry name" value="ABC_TRANSPORTER_1"/>
    <property type="match status" value="1"/>
</dbReference>
<dbReference type="Pfam" id="PF00005">
    <property type="entry name" value="ABC_tran"/>
    <property type="match status" value="1"/>
</dbReference>
<dbReference type="InterPro" id="IPR027417">
    <property type="entry name" value="P-loop_NTPase"/>
</dbReference>
<accession>A0ABN3XYH9</accession>
<dbReference type="InterPro" id="IPR003439">
    <property type="entry name" value="ABC_transporter-like_ATP-bd"/>
</dbReference>
<dbReference type="PROSITE" id="PS50893">
    <property type="entry name" value="ABC_TRANSPORTER_2"/>
    <property type="match status" value="1"/>
</dbReference>
<evidence type="ECO:0000256" key="1">
    <source>
        <dbReference type="ARBA" id="ARBA00005417"/>
    </source>
</evidence>
<keyword evidence="8" id="KW-1185">Reference proteome</keyword>
<organism evidence="7 8">
    <name type="scientific">Streptosporangium longisporum</name>
    <dbReference type="NCBI Taxonomy" id="46187"/>
    <lineage>
        <taxon>Bacteria</taxon>
        <taxon>Bacillati</taxon>
        <taxon>Actinomycetota</taxon>
        <taxon>Actinomycetes</taxon>
        <taxon>Streptosporangiales</taxon>
        <taxon>Streptosporangiaceae</taxon>
        <taxon>Streptosporangium</taxon>
    </lineage>
</organism>
<protein>
    <submittedName>
        <fullName evidence="7">ABC transporter ATP-binding protein</fullName>
    </submittedName>
</protein>
<keyword evidence="2" id="KW-0813">Transport</keyword>
<proteinExistence type="inferred from homology"/>
<dbReference type="InterPro" id="IPR017871">
    <property type="entry name" value="ABC_transporter-like_CS"/>
</dbReference>
<dbReference type="GO" id="GO:0005524">
    <property type="term" value="F:ATP binding"/>
    <property type="evidence" value="ECO:0007669"/>
    <property type="project" value="UniProtKB-KW"/>
</dbReference>
<dbReference type="Proteomes" id="UP001499930">
    <property type="component" value="Unassembled WGS sequence"/>
</dbReference>